<dbReference type="SUPFAM" id="SSF52833">
    <property type="entry name" value="Thioredoxin-like"/>
    <property type="match status" value="1"/>
</dbReference>
<dbReference type="Proteomes" id="UP000694660">
    <property type="component" value="Unassembled WGS sequence"/>
</dbReference>
<comment type="caution">
    <text evidence="2">The sequence shown here is derived from an EMBL/GenBank/DDBJ whole genome shotgun (WGS) entry which is preliminary data.</text>
</comment>
<dbReference type="PANTHER" id="PTHR36057">
    <property type="match status" value="1"/>
</dbReference>
<dbReference type="AlphaFoldDB" id="A0A944DIM4"/>
<dbReference type="PANTHER" id="PTHR36057:SF1">
    <property type="entry name" value="LIPOPROTEIN LIPID ATTACHMENT SITE-LIKE PROTEIN, PUTATIVE (DUF1223)-RELATED"/>
    <property type="match status" value="1"/>
</dbReference>
<keyword evidence="1" id="KW-0732">Signal</keyword>
<gene>
    <name evidence="2" type="ORF">I8J34_20500</name>
</gene>
<feature type="chain" id="PRO_5036702961" evidence="1">
    <location>
        <begin position="21"/>
        <end position="238"/>
    </location>
</feature>
<organism evidence="2 3">
    <name type="scientific">Denitromonas iodatirespirans</name>
    <dbReference type="NCBI Taxonomy" id="2795389"/>
    <lineage>
        <taxon>Bacteria</taxon>
        <taxon>Pseudomonadati</taxon>
        <taxon>Pseudomonadota</taxon>
        <taxon>Betaproteobacteria</taxon>
        <taxon>Rhodocyclales</taxon>
        <taxon>Zoogloeaceae</taxon>
        <taxon>Denitromonas</taxon>
    </lineage>
</organism>
<evidence type="ECO:0000313" key="2">
    <source>
        <dbReference type="EMBL" id="MBT0963573.1"/>
    </source>
</evidence>
<evidence type="ECO:0000256" key="1">
    <source>
        <dbReference type="SAM" id="SignalP"/>
    </source>
</evidence>
<keyword evidence="3" id="KW-1185">Reference proteome</keyword>
<dbReference type="InterPro" id="IPR036249">
    <property type="entry name" value="Thioredoxin-like_sf"/>
</dbReference>
<sequence length="238" mass="25467">MSAKPLLALTAALFAGTAAADCTVSSGPTQTPLVELYTSEGCSSCPPADRWLSRLTGAKDTVALAFHVDYWDYIGWKDRFAEPRNGQRQRDKVALAGGRTVYTPQIMVNGRDSRAWRGGDPLAGLARGSAQAQIRLTSDGDTVRVQASAPAGRSARLVIARYENGHQSVVKAGENSGATLDHDFVVRDWETHPMPTDTPLNTDIHLRAPEKPGGVAAFVEDMHSGDVLQALALPDCRG</sequence>
<protein>
    <submittedName>
        <fullName evidence="2">DUF1223 domain-containing protein</fullName>
    </submittedName>
</protein>
<evidence type="ECO:0000313" key="3">
    <source>
        <dbReference type="Proteomes" id="UP000694660"/>
    </source>
</evidence>
<accession>A0A944DIM4</accession>
<name>A0A944DIM4_DENI1</name>
<dbReference type="InterPro" id="IPR010634">
    <property type="entry name" value="DUF1223"/>
</dbReference>
<dbReference type="Pfam" id="PF06764">
    <property type="entry name" value="DUF1223"/>
    <property type="match status" value="1"/>
</dbReference>
<dbReference type="RefSeq" id="WP_214363501.1">
    <property type="nucleotide sequence ID" value="NZ_JAEKFT010000032.1"/>
</dbReference>
<proteinExistence type="predicted"/>
<dbReference type="EMBL" id="JAEKFT010000032">
    <property type="protein sequence ID" value="MBT0963573.1"/>
    <property type="molecule type" value="Genomic_DNA"/>
</dbReference>
<reference evidence="3" key="1">
    <citation type="journal article" date="2022" name="ISME J.">
        <title>Genetic and phylogenetic analysis of dissimilatory iodate-reducing bacteria identifies potential niches across the world's oceans.</title>
        <authorList>
            <person name="Reyes-Umana V."/>
            <person name="Henning Z."/>
            <person name="Lee K."/>
            <person name="Barnum T.P."/>
            <person name="Coates J.D."/>
        </authorList>
    </citation>
    <scope>NUCLEOTIDE SEQUENCE [LARGE SCALE GENOMIC DNA]</scope>
    <source>
        <strain evidence="3">IR12</strain>
    </source>
</reference>
<feature type="signal peptide" evidence="1">
    <location>
        <begin position="1"/>
        <end position="20"/>
    </location>
</feature>